<dbReference type="InterPro" id="IPR019545">
    <property type="entry name" value="DM13_domain"/>
</dbReference>
<dbReference type="AlphaFoldDB" id="A0A221K476"/>
<dbReference type="RefSeq" id="WP_089421541.1">
    <property type="nucleotide sequence ID" value="NZ_CP022415.1"/>
</dbReference>
<dbReference type="KEGG" id="spse:SULPSESMR1_03021"/>
<dbReference type="PROSITE" id="PS51549">
    <property type="entry name" value="DM13"/>
    <property type="match status" value="1"/>
</dbReference>
<keyword evidence="4" id="KW-1185">Reference proteome</keyword>
<dbReference type="Proteomes" id="UP000199754">
    <property type="component" value="Chromosome"/>
</dbReference>
<sequence length="126" mass="13312">MNRRFITTALVVCALLPAALPAFAQDKMGREGTFQGRNGITASGIVVVTDAGVSLMRDFKLEGATDARVGLGRNGNLDTGTDMGALQSAEGSQDYSAGRSFNVSDYNEVWIWNPADSTPLAVAKLN</sequence>
<dbReference type="EMBL" id="CP022415">
    <property type="protein sequence ID" value="ASM73799.1"/>
    <property type="molecule type" value="Genomic_DNA"/>
</dbReference>
<protein>
    <submittedName>
        <fullName evidence="3">Twin-arginine translocation pathway signal protein</fullName>
    </submittedName>
</protein>
<feature type="chain" id="PRO_5013030507" evidence="1">
    <location>
        <begin position="25"/>
        <end position="126"/>
    </location>
</feature>
<evidence type="ECO:0000313" key="4">
    <source>
        <dbReference type="Proteomes" id="UP000199754"/>
    </source>
</evidence>
<feature type="signal peptide" evidence="1">
    <location>
        <begin position="1"/>
        <end position="24"/>
    </location>
</feature>
<evidence type="ECO:0000259" key="2">
    <source>
        <dbReference type="PROSITE" id="PS51549"/>
    </source>
</evidence>
<evidence type="ECO:0000256" key="1">
    <source>
        <dbReference type="SAM" id="SignalP"/>
    </source>
</evidence>
<feature type="domain" description="DM13" evidence="2">
    <location>
        <begin position="32"/>
        <end position="126"/>
    </location>
</feature>
<dbReference type="OrthoDB" id="6106486at2"/>
<name>A0A221K476_9RHOB</name>
<organism evidence="3 4">
    <name type="scientific">Pseudosulfitobacter pseudonitzschiae</name>
    <dbReference type="NCBI Taxonomy" id="1402135"/>
    <lineage>
        <taxon>Bacteria</taxon>
        <taxon>Pseudomonadati</taxon>
        <taxon>Pseudomonadota</taxon>
        <taxon>Alphaproteobacteria</taxon>
        <taxon>Rhodobacterales</taxon>
        <taxon>Roseobacteraceae</taxon>
        <taxon>Pseudosulfitobacter</taxon>
    </lineage>
</organism>
<proteinExistence type="predicted"/>
<dbReference type="STRING" id="1402135.SAMN05444149_10426"/>
<reference evidence="3 4" key="1">
    <citation type="submission" date="2017-07" db="EMBL/GenBank/DDBJ databases">
        <title>Genome Sequence of Sulfitobacter pseudonitzschiae Strain SMR1 Isolated from a culture of the Diatom Skeletonema marinoi.</title>
        <authorList>
            <person name="Topel M."/>
            <person name="Pinder M.I.M."/>
            <person name="Johansson O.N."/>
            <person name="Kourtchenko O."/>
            <person name="Godhe A."/>
            <person name="Clarke A.K."/>
        </authorList>
    </citation>
    <scope>NUCLEOTIDE SEQUENCE [LARGE SCALE GENOMIC DNA]</scope>
    <source>
        <strain evidence="3 4">SMR1</strain>
    </source>
</reference>
<keyword evidence="1" id="KW-0732">Signal</keyword>
<accession>A0A221K476</accession>
<gene>
    <name evidence="3" type="ORF">SULPSESMR1_03021</name>
</gene>
<evidence type="ECO:0000313" key="3">
    <source>
        <dbReference type="EMBL" id="ASM73799.1"/>
    </source>
</evidence>